<gene>
    <name evidence="1" type="ORF">NQ315_007012</name>
</gene>
<evidence type="ECO:0000313" key="1">
    <source>
        <dbReference type="EMBL" id="KAJ8924221.1"/>
    </source>
</evidence>
<keyword evidence="2" id="KW-1185">Reference proteome</keyword>
<dbReference type="Proteomes" id="UP001159042">
    <property type="component" value="Unassembled WGS sequence"/>
</dbReference>
<evidence type="ECO:0000313" key="2">
    <source>
        <dbReference type="Proteomes" id="UP001159042"/>
    </source>
</evidence>
<protein>
    <submittedName>
        <fullName evidence="1">Uncharacterized protein</fullName>
    </submittedName>
</protein>
<proteinExistence type="predicted"/>
<organism evidence="1 2">
    <name type="scientific">Exocentrus adspersus</name>
    <dbReference type="NCBI Taxonomy" id="1586481"/>
    <lineage>
        <taxon>Eukaryota</taxon>
        <taxon>Metazoa</taxon>
        <taxon>Ecdysozoa</taxon>
        <taxon>Arthropoda</taxon>
        <taxon>Hexapoda</taxon>
        <taxon>Insecta</taxon>
        <taxon>Pterygota</taxon>
        <taxon>Neoptera</taxon>
        <taxon>Endopterygota</taxon>
        <taxon>Coleoptera</taxon>
        <taxon>Polyphaga</taxon>
        <taxon>Cucujiformia</taxon>
        <taxon>Chrysomeloidea</taxon>
        <taxon>Cerambycidae</taxon>
        <taxon>Lamiinae</taxon>
        <taxon>Acanthocinini</taxon>
        <taxon>Exocentrus</taxon>
    </lineage>
</organism>
<dbReference type="AlphaFoldDB" id="A0AAV8WET7"/>
<accession>A0AAV8WET7</accession>
<sequence length="75" mass="8738">MLYPNTKGYLKIDHQKNLLSTFLKVSRIDALAELKLRLTNCRDINTKSLRQFENSKVIMVIPQLKTDLEKFTTTP</sequence>
<dbReference type="EMBL" id="JANEYG010000003">
    <property type="protein sequence ID" value="KAJ8924221.1"/>
    <property type="molecule type" value="Genomic_DNA"/>
</dbReference>
<name>A0AAV8WET7_9CUCU</name>
<comment type="caution">
    <text evidence="1">The sequence shown here is derived from an EMBL/GenBank/DDBJ whole genome shotgun (WGS) entry which is preliminary data.</text>
</comment>
<reference evidence="1 2" key="1">
    <citation type="journal article" date="2023" name="Insect Mol. Biol.">
        <title>Genome sequencing provides insights into the evolution of gene families encoding plant cell wall-degrading enzymes in longhorned beetles.</title>
        <authorList>
            <person name="Shin N.R."/>
            <person name="Okamura Y."/>
            <person name="Kirsch R."/>
            <person name="Pauchet Y."/>
        </authorList>
    </citation>
    <scope>NUCLEOTIDE SEQUENCE [LARGE SCALE GENOMIC DNA]</scope>
    <source>
        <strain evidence="1">EAD_L_NR</strain>
    </source>
</reference>